<dbReference type="GO" id="GO:0050661">
    <property type="term" value="F:NADP binding"/>
    <property type="evidence" value="ECO:0007669"/>
    <property type="project" value="InterPro"/>
</dbReference>
<dbReference type="Gene3D" id="1.10.1040.10">
    <property type="entry name" value="N-(1-d-carboxylethyl)-l-norvaline Dehydrogenase, domain 2"/>
    <property type="match status" value="1"/>
</dbReference>
<feature type="domain" description="3-hydroxyisobutyrate dehydrogenase-like NAD-binding" evidence="6">
    <location>
        <begin position="175"/>
        <end position="291"/>
    </location>
</feature>
<feature type="active site" evidence="4">
    <location>
        <position position="180"/>
    </location>
</feature>
<evidence type="ECO:0000256" key="1">
    <source>
        <dbReference type="ARBA" id="ARBA00007598"/>
    </source>
</evidence>
<dbReference type="GO" id="GO:0016491">
    <property type="term" value="F:oxidoreductase activity"/>
    <property type="evidence" value="ECO:0007669"/>
    <property type="project" value="UniProtKB-KW"/>
</dbReference>
<evidence type="ECO:0000256" key="4">
    <source>
        <dbReference type="PIRSR" id="PIRSR000103-1"/>
    </source>
</evidence>
<dbReference type="InterPro" id="IPR051265">
    <property type="entry name" value="HIBADH-related_NP60_sf"/>
</dbReference>
<dbReference type="InterPro" id="IPR036291">
    <property type="entry name" value="NAD(P)-bd_dom_sf"/>
</dbReference>
<gene>
    <name evidence="7" type="ORF">WJX73_004735</name>
</gene>
<dbReference type="Pfam" id="PF03446">
    <property type="entry name" value="NAD_binding_2"/>
    <property type="match status" value="1"/>
</dbReference>
<dbReference type="SUPFAM" id="SSF48179">
    <property type="entry name" value="6-phosphogluconate dehydrogenase C-terminal domain-like"/>
    <property type="match status" value="1"/>
</dbReference>
<keyword evidence="3" id="KW-0520">NAD</keyword>
<evidence type="ECO:0000256" key="3">
    <source>
        <dbReference type="ARBA" id="ARBA00023027"/>
    </source>
</evidence>
<evidence type="ECO:0000259" key="5">
    <source>
        <dbReference type="Pfam" id="PF03446"/>
    </source>
</evidence>
<keyword evidence="8" id="KW-1185">Reference proteome</keyword>
<dbReference type="InterPro" id="IPR015815">
    <property type="entry name" value="HIBADH-related"/>
</dbReference>
<dbReference type="GO" id="GO:0051287">
    <property type="term" value="F:NAD binding"/>
    <property type="evidence" value="ECO:0007669"/>
    <property type="project" value="InterPro"/>
</dbReference>
<dbReference type="InterPro" id="IPR006115">
    <property type="entry name" value="6PGDH_NADP-bd"/>
</dbReference>
<evidence type="ECO:0008006" key="9">
    <source>
        <dbReference type="Google" id="ProtNLM"/>
    </source>
</evidence>
<dbReference type="PIRSF" id="PIRSF000103">
    <property type="entry name" value="HIBADH"/>
    <property type="match status" value="1"/>
</dbReference>
<evidence type="ECO:0000256" key="2">
    <source>
        <dbReference type="ARBA" id="ARBA00023002"/>
    </source>
</evidence>
<dbReference type="InterPro" id="IPR008927">
    <property type="entry name" value="6-PGluconate_DH-like_C_sf"/>
</dbReference>
<accession>A0AAW1PFA6</accession>
<dbReference type="Pfam" id="PF14833">
    <property type="entry name" value="NAD_binding_11"/>
    <property type="match status" value="1"/>
</dbReference>
<proteinExistence type="inferred from homology"/>
<dbReference type="InterPro" id="IPR029154">
    <property type="entry name" value="HIBADH-like_NADP-bd"/>
</dbReference>
<comment type="caution">
    <text evidence="7">The sequence shown here is derived from an EMBL/GenBank/DDBJ whole genome shotgun (WGS) entry which is preliminary data.</text>
</comment>
<dbReference type="AlphaFoldDB" id="A0AAW1PFA6"/>
<reference evidence="7 8" key="1">
    <citation type="journal article" date="2024" name="Nat. Commun.">
        <title>Phylogenomics reveals the evolutionary origins of lichenization in chlorophyte algae.</title>
        <authorList>
            <person name="Puginier C."/>
            <person name="Libourel C."/>
            <person name="Otte J."/>
            <person name="Skaloud P."/>
            <person name="Haon M."/>
            <person name="Grisel S."/>
            <person name="Petersen M."/>
            <person name="Berrin J.G."/>
            <person name="Delaux P.M."/>
            <person name="Dal Grande F."/>
            <person name="Keller J."/>
        </authorList>
    </citation>
    <scope>NUCLEOTIDE SEQUENCE [LARGE SCALE GENOMIC DNA]</scope>
    <source>
        <strain evidence="7 8">SAG 2036</strain>
    </source>
</reference>
<feature type="domain" description="6-phosphogluconate dehydrogenase NADP-binding" evidence="5">
    <location>
        <begin position="7"/>
        <end position="167"/>
    </location>
</feature>
<sequence length="306" mass="32221">MDLQKEEVGFCGLGSMGSEMAGNVLAALQASCDKTLFVWNRDQDKTKPLVEKGATALPSVEEVAARCSVVMVMLANDAALRSVFEAYINAPSRPKGASFVDCSTVAPKLTTELAEKAKAKGVTYLSCQVFGRPDAAKAKQLIVVAAGDPAAKAKCMPLLEAMGKQVMDFGDNPANGTVTKLIGNFFISSLIEMFSEGMTLAKANGVSQQDIADLAGQLMPGPIPTGYAQRIAKGNFEITPQSPGFAMTGGAKDVGHAINLAKDSGMTLQIAEITKGHMDELCRNEDEAKLDWGAVKLAVERAAGQK</sequence>
<dbReference type="Proteomes" id="UP001465755">
    <property type="component" value="Unassembled WGS sequence"/>
</dbReference>
<comment type="similarity">
    <text evidence="1">Belongs to the HIBADH-related family. NP60 subfamily.</text>
</comment>
<dbReference type="InterPro" id="IPR013328">
    <property type="entry name" value="6PGD_dom2"/>
</dbReference>
<name>A0AAW1PFA6_9CHLO</name>
<evidence type="ECO:0000259" key="6">
    <source>
        <dbReference type="Pfam" id="PF14833"/>
    </source>
</evidence>
<dbReference type="PANTHER" id="PTHR43580">
    <property type="entry name" value="OXIDOREDUCTASE GLYR1-RELATED"/>
    <property type="match status" value="1"/>
</dbReference>
<dbReference type="SUPFAM" id="SSF51735">
    <property type="entry name" value="NAD(P)-binding Rossmann-fold domains"/>
    <property type="match status" value="1"/>
</dbReference>
<dbReference type="PANTHER" id="PTHR43580:SF8">
    <property type="entry name" value="6-PHOSPHOGLUCONATE DEHYDROGENASE NADP-BINDING DOMAIN-CONTAINING PROTEIN-RELATED"/>
    <property type="match status" value="1"/>
</dbReference>
<dbReference type="EMBL" id="JALJOQ010000037">
    <property type="protein sequence ID" value="KAK9806504.1"/>
    <property type="molecule type" value="Genomic_DNA"/>
</dbReference>
<protein>
    <recommendedName>
        <fullName evidence="9">6-phosphogluconate dehydrogenase</fullName>
    </recommendedName>
</protein>
<evidence type="ECO:0000313" key="8">
    <source>
        <dbReference type="Proteomes" id="UP001465755"/>
    </source>
</evidence>
<evidence type="ECO:0000313" key="7">
    <source>
        <dbReference type="EMBL" id="KAK9806504.1"/>
    </source>
</evidence>
<keyword evidence="2" id="KW-0560">Oxidoreductase</keyword>
<dbReference type="Gene3D" id="3.40.50.720">
    <property type="entry name" value="NAD(P)-binding Rossmann-like Domain"/>
    <property type="match status" value="1"/>
</dbReference>
<organism evidence="7 8">
    <name type="scientific">Symbiochloris irregularis</name>
    <dbReference type="NCBI Taxonomy" id="706552"/>
    <lineage>
        <taxon>Eukaryota</taxon>
        <taxon>Viridiplantae</taxon>
        <taxon>Chlorophyta</taxon>
        <taxon>core chlorophytes</taxon>
        <taxon>Trebouxiophyceae</taxon>
        <taxon>Trebouxiales</taxon>
        <taxon>Trebouxiaceae</taxon>
        <taxon>Symbiochloris</taxon>
    </lineage>
</organism>